<protein>
    <submittedName>
        <fullName evidence="2">Uncharacterized protein</fullName>
    </submittedName>
</protein>
<reference evidence="2 3" key="1">
    <citation type="journal article" date="2019" name="Sci. Rep.">
        <title>A high-quality genome of Eragrostis curvula grass provides insights into Poaceae evolution and supports new strategies to enhance forage quality.</title>
        <authorList>
            <person name="Carballo J."/>
            <person name="Santos B.A.C.M."/>
            <person name="Zappacosta D."/>
            <person name="Garbus I."/>
            <person name="Selva J.P."/>
            <person name="Gallo C.A."/>
            <person name="Diaz A."/>
            <person name="Albertini E."/>
            <person name="Caccamo M."/>
            <person name="Echenique V."/>
        </authorList>
    </citation>
    <scope>NUCLEOTIDE SEQUENCE [LARGE SCALE GENOMIC DNA]</scope>
    <source>
        <strain evidence="3">cv. Victoria</strain>
        <tissue evidence="2">Leaf</tissue>
    </source>
</reference>
<dbReference type="Gramene" id="TVU40262">
    <property type="protein sequence ID" value="TVU40262"/>
    <property type="gene ID" value="EJB05_13715"/>
</dbReference>
<organism evidence="2 3">
    <name type="scientific">Eragrostis curvula</name>
    <name type="common">weeping love grass</name>
    <dbReference type="NCBI Taxonomy" id="38414"/>
    <lineage>
        <taxon>Eukaryota</taxon>
        <taxon>Viridiplantae</taxon>
        <taxon>Streptophyta</taxon>
        <taxon>Embryophyta</taxon>
        <taxon>Tracheophyta</taxon>
        <taxon>Spermatophyta</taxon>
        <taxon>Magnoliopsida</taxon>
        <taxon>Liliopsida</taxon>
        <taxon>Poales</taxon>
        <taxon>Poaceae</taxon>
        <taxon>PACMAD clade</taxon>
        <taxon>Chloridoideae</taxon>
        <taxon>Eragrostideae</taxon>
        <taxon>Eragrostidinae</taxon>
        <taxon>Eragrostis</taxon>
    </lineage>
</organism>
<keyword evidence="3" id="KW-1185">Reference proteome</keyword>
<feature type="non-terminal residue" evidence="2">
    <location>
        <position position="1"/>
    </location>
</feature>
<evidence type="ECO:0000313" key="3">
    <source>
        <dbReference type="Proteomes" id="UP000324897"/>
    </source>
</evidence>
<feature type="region of interest" description="Disordered" evidence="1">
    <location>
        <begin position="186"/>
        <end position="207"/>
    </location>
</feature>
<feature type="region of interest" description="Disordered" evidence="1">
    <location>
        <begin position="1"/>
        <end position="173"/>
    </location>
</feature>
<name>A0A5J9VV09_9POAL</name>
<dbReference type="AlphaFoldDB" id="A0A5J9VV09"/>
<feature type="compositionally biased region" description="Basic residues" evidence="1">
    <location>
        <begin position="46"/>
        <end position="58"/>
    </location>
</feature>
<evidence type="ECO:0000313" key="2">
    <source>
        <dbReference type="EMBL" id="TVU40262.1"/>
    </source>
</evidence>
<feature type="compositionally biased region" description="Basic and acidic residues" evidence="1">
    <location>
        <begin position="60"/>
        <end position="78"/>
    </location>
</feature>
<sequence>MPSTAEKKEEEEEEDDSTAVSCIRRGTITATGEPAVDVAAVELPRPPRKHQRRHHANNRHIGDDHERRPEAPRPDAGAHRRARLPPRRAVVQPSRELHVERRRGERDEVVERGEVAEPEHLGDDGEQHRPLRAEAEPGDQRGRVEAVARSRGDERVAGAGEEEHCGEGQRAGDSVTFDDVLRAEAGDHAAGVVGDVGEGDEHGDGGR</sequence>
<gene>
    <name evidence="2" type="ORF">EJB05_13715</name>
</gene>
<feature type="compositionally biased region" description="Basic and acidic residues" evidence="1">
    <location>
        <begin position="95"/>
        <end position="167"/>
    </location>
</feature>
<accession>A0A5J9VV09</accession>
<evidence type="ECO:0000256" key="1">
    <source>
        <dbReference type="SAM" id="MobiDB-lite"/>
    </source>
</evidence>
<dbReference type="Proteomes" id="UP000324897">
    <property type="component" value="Chromosome 4"/>
</dbReference>
<dbReference type="EMBL" id="RWGY01000007">
    <property type="protein sequence ID" value="TVU40262.1"/>
    <property type="molecule type" value="Genomic_DNA"/>
</dbReference>
<proteinExistence type="predicted"/>
<comment type="caution">
    <text evidence="2">The sequence shown here is derived from an EMBL/GenBank/DDBJ whole genome shotgun (WGS) entry which is preliminary data.</text>
</comment>